<dbReference type="AlphaFoldDB" id="B8J2U9"/>
<accession>B8J2U9</accession>
<gene>
    <name evidence="1" type="ordered locus">Ddes_1972</name>
</gene>
<evidence type="ECO:0000313" key="1">
    <source>
        <dbReference type="EMBL" id="ACL49868.1"/>
    </source>
</evidence>
<dbReference type="STRING" id="525146.Ddes_1972"/>
<dbReference type="KEGG" id="dds:Ddes_1972"/>
<dbReference type="HOGENOM" id="CLU_3232609_0_0_7"/>
<protein>
    <submittedName>
        <fullName evidence="1">Uncharacterized protein</fullName>
    </submittedName>
</protein>
<name>B8J2U9_DESDA</name>
<sequence length="43" mass="4734">MLLCQQGVVALVPHCRSMPVFGFQCLRPGGWHNVRRGGMTCCS</sequence>
<proteinExistence type="predicted"/>
<dbReference type="EMBL" id="CP001358">
    <property type="protein sequence ID" value="ACL49868.1"/>
    <property type="molecule type" value="Genomic_DNA"/>
</dbReference>
<organism evidence="1">
    <name type="scientific">Desulfovibrio desulfuricans (strain ATCC 27774 / DSM 6949 / MB)</name>
    <dbReference type="NCBI Taxonomy" id="525146"/>
    <lineage>
        <taxon>Bacteria</taxon>
        <taxon>Pseudomonadati</taxon>
        <taxon>Thermodesulfobacteriota</taxon>
        <taxon>Desulfovibrionia</taxon>
        <taxon>Desulfovibrionales</taxon>
        <taxon>Desulfovibrionaceae</taxon>
        <taxon>Desulfovibrio</taxon>
    </lineage>
</organism>
<reference evidence="1" key="1">
    <citation type="submission" date="2009-01" db="EMBL/GenBank/DDBJ databases">
        <title>Complete sequence of Desulfovibrio desulfuricans subsp. desulfuricans str. ATCC 27774.</title>
        <authorList>
            <consortium name="US DOE Joint Genome Institute"/>
            <person name="Lucas S."/>
            <person name="Copeland A."/>
            <person name="Lapidus A."/>
            <person name="Glavina del Rio T."/>
            <person name="Tice H."/>
            <person name="Bruce D."/>
            <person name="Goodwin L."/>
            <person name="Pitluck S."/>
            <person name="Sims D."/>
            <person name="Lu M."/>
            <person name="Kiss H."/>
            <person name="Meineke L."/>
            <person name="Brettin T."/>
            <person name="Detter J.C."/>
            <person name="Han C."/>
            <person name="Larimer F."/>
            <person name="Land M."/>
            <person name="Hauser L."/>
            <person name="Kyrpides N."/>
            <person name="Ovchinnikova G."/>
            <person name="Hazen T.C."/>
        </authorList>
    </citation>
    <scope>NUCLEOTIDE SEQUENCE [LARGE SCALE GENOMIC DNA]</scope>
    <source>
        <strain evidence="1">ATCC 27774</strain>
    </source>
</reference>